<evidence type="ECO:0000256" key="1">
    <source>
        <dbReference type="ARBA" id="ARBA00023125"/>
    </source>
</evidence>
<organism evidence="4 5">
    <name type="scientific">Agromyces seonyuensis</name>
    <dbReference type="NCBI Taxonomy" id="2662446"/>
    <lineage>
        <taxon>Bacteria</taxon>
        <taxon>Bacillati</taxon>
        <taxon>Actinomycetota</taxon>
        <taxon>Actinomycetes</taxon>
        <taxon>Micrococcales</taxon>
        <taxon>Microbacteriaceae</taxon>
        <taxon>Agromyces</taxon>
    </lineage>
</organism>
<dbReference type="PROSITE" id="PS50977">
    <property type="entry name" value="HTH_TETR_2"/>
    <property type="match status" value="1"/>
</dbReference>
<dbReference type="InterPro" id="IPR009057">
    <property type="entry name" value="Homeodomain-like_sf"/>
</dbReference>
<dbReference type="InterPro" id="IPR001647">
    <property type="entry name" value="HTH_TetR"/>
</dbReference>
<evidence type="ECO:0000259" key="3">
    <source>
        <dbReference type="PROSITE" id="PS50977"/>
    </source>
</evidence>
<accession>A0A6I4NVT6</accession>
<evidence type="ECO:0000313" key="5">
    <source>
        <dbReference type="Proteomes" id="UP000438182"/>
    </source>
</evidence>
<proteinExistence type="predicted"/>
<keyword evidence="1 2" id="KW-0238">DNA-binding</keyword>
<dbReference type="EMBL" id="WSTA01000028">
    <property type="protein sequence ID" value="MWB98508.1"/>
    <property type="molecule type" value="Genomic_DNA"/>
</dbReference>
<comment type="caution">
    <text evidence="4">The sequence shown here is derived from an EMBL/GenBank/DDBJ whole genome shotgun (WGS) entry which is preliminary data.</text>
</comment>
<gene>
    <name evidence="4" type="ORF">GB864_08100</name>
</gene>
<evidence type="ECO:0000256" key="2">
    <source>
        <dbReference type="PROSITE-ProRule" id="PRU00335"/>
    </source>
</evidence>
<feature type="domain" description="HTH tetR-type" evidence="3">
    <location>
        <begin position="6"/>
        <end position="66"/>
    </location>
</feature>
<dbReference type="Gene3D" id="1.10.357.10">
    <property type="entry name" value="Tetracycline Repressor, domain 2"/>
    <property type="match status" value="1"/>
</dbReference>
<dbReference type="RefSeq" id="WP_160423897.1">
    <property type="nucleotide sequence ID" value="NZ_WSTA01000028.1"/>
</dbReference>
<dbReference type="GO" id="GO:0003677">
    <property type="term" value="F:DNA binding"/>
    <property type="evidence" value="ECO:0007669"/>
    <property type="project" value="UniProtKB-UniRule"/>
</dbReference>
<keyword evidence="5" id="KW-1185">Reference proteome</keyword>
<dbReference type="AlphaFoldDB" id="A0A6I4NVT6"/>
<sequence>MDARTARTRARLRASVLALADRTPLAELTVAEVCADADVVRDTFYRHASDVQALLADALGAEIDAHIAELGSRAGMEAAERALLEHVAERARVYRGAMRPTLAPAVRATLEDEIRRGLREWIRLHPEIDAPGAVDDFDREIAVAYAAGGTVAAIELWLRVDGEDVASATRAILAATPEWWLR</sequence>
<reference evidence="4 5" key="1">
    <citation type="submission" date="2019-12" db="EMBL/GenBank/DDBJ databases">
        <authorList>
            <person name="Kim Y.S."/>
        </authorList>
    </citation>
    <scope>NUCLEOTIDE SEQUENCE [LARGE SCALE GENOMIC DNA]</scope>
    <source>
        <strain evidence="4 5">MMS17-SY077</strain>
    </source>
</reference>
<name>A0A6I4NVT6_9MICO</name>
<dbReference type="Proteomes" id="UP000438182">
    <property type="component" value="Unassembled WGS sequence"/>
</dbReference>
<evidence type="ECO:0000313" key="4">
    <source>
        <dbReference type="EMBL" id="MWB98508.1"/>
    </source>
</evidence>
<protein>
    <recommendedName>
        <fullName evidence="3">HTH tetR-type domain-containing protein</fullName>
    </recommendedName>
</protein>
<feature type="DNA-binding region" description="H-T-H motif" evidence="2">
    <location>
        <begin position="29"/>
        <end position="48"/>
    </location>
</feature>
<dbReference type="SUPFAM" id="SSF46689">
    <property type="entry name" value="Homeodomain-like"/>
    <property type="match status" value="1"/>
</dbReference>